<organism evidence="2 3">
    <name type="scientific">Starkeya nomas</name>
    <dbReference type="NCBI Taxonomy" id="2666134"/>
    <lineage>
        <taxon>Bacteria</taxon>
        <taxon>Pseudomonadati</taxon>
        <taxon>Pseudomonadota</taxon>
        <taxon>Alphaproteobacteria</taxon>
        <taxon>Hyphomicrobiales</taxon>
        <taxon>Xanthobacteraceae</taxon>
        <taxon>Starkeya</taxon>
    </lineage>
</organism>
<reference evidence="2 3" key="1">
    <citation type="submission" date="2019-12" db="EMBL/GenBank/DDBJ databases">
        <authorList>
            <person name="Reyes-Prieto M."/>
        </authorList>
    </citation>
    <scope>NUCLEOTIDE SEQUENCE [LARGE SCALE GENOMIC DNA]</scope>
    <source>
        <strain evidence="2">HF14-78462</strain>
    </source>
</reference>
<feature type="chain" id="PRO_5024918993" description="Outer membrane protein beta-barrel domain-containing protein" evidence="1">
    <location>
        <begin position="39"/>
        <end position="289"/>
    </location>
</feature>
<dbReference type="AlphaFoldDB" id="A0A5S9PQ56"/>
<keyword evidence="1" id="KW-0732">Signal</keyword>
<sequence length="289" mass="30662">MDKTRASTARPALGRCAGRIGTLAALIAGLISGATAQAADRPAPAAPASQTAGLPAPAPGWEYQLSLYGWATSLVGDVGVRNLPTSSIDVPFSEVLNHLNGALMGSFFAQNGEWILLADVVFAKLSDARDLGTFGGSRLDAEVTQTIATGAIGRMLPTGRSDLDIAITGGVRYMSVKGALSFDPFALPVDIAGSQREWWIDPTVGVFAHWELNQKWYVNAIADIGGFGVGSRLSSTGYLGVGYMWTDSFSTSLGYRYLYEDYVGERTGSGSFRYNTTMHGPTVAAAWRF</sequence>
<protein>
    <recommendedName>
        <fullName evidence="4">Outer membrane protein beta-barrel domain-containing protein</fullName>
    </recommendedName>
</protein>
<proteinExistence type="predicted"/>
<feature type="signal peptide" evidence="1">
    <location>
        <begin position="1"/>
        <end position="38"/>
    </location>
</feature>
<dbReference type="Proteomes" id="UP000433050">
    <property type="component" value="Unassembled WGS sequence"/>
</dbReference>
<evidence type="ECO:0008006" key="4">
    <source>
        <dbReference type="Google" id="ProtNLM"/>
    </source>
</evidence>
<evidence type="ECO:0000313" key="2">
    <source>
        <dbReference type="EMBL" id="CAA0106754.1"/>
    </source>
</evidence>
<dbReference type="EMBL" id="CACSAS010000001">
    <property type="protein sequence ID" value="CAA0106754.1"/>
    <property type="molecule type" value="Genomic_DNA"/>
</dbReference>
<dbReference type="InterPro" id="IPR011250">
    <property type="entry name" value="OMP/PagP_B-barrel"/>
</dbReference>
<dbReference type="RefSeq" id="WP_159600206.1">
    <property type="nucleotide sequence ID" value="NZ_CACSAS010000001.1"/>
</dbReference>
<evidence type="ECO:0000256" key="1">
    <source>
        <dbReference type="SAM" id="SignalP"/>
    </source>
</evidence>
<gene>
    <name evidence="2" type="ORF">STARVERO_03372</name>
</gene>
<dbReference type="SUPFAM" id="SSF56925">
    <property type="entry name" value="OMPA-like"/>
    <property type="match status" value="1"/>
</dbReference>
<name>A0A5S9PQ56_9HYPH</name>
<keyword evidence="3" id="KW-1185">Reference proteome</keyword>
<evidence type="ECO:0000313" key="3">
    <source>
        <dbReference type="Proteomes" id="UP000433050"/>
    </source>
</evidence>
<accession>A0A5S9PQ56</accession>